<dbReference type="KEGG" id="nau:109211108"/>
<dbReference type="OrthoDB" id="1304164at2759"/>
<dbReference type="GeneID" id="109211108"/>
<dbReference type="STRING" id="49451.A0A314KJX9"/>
<evidence type="ECO:0000313" key="4">
    <source>
        <dbReference type="Proteomes" id="UP000187609"/>
    </source>
</evidence>
<gene>
    <name evidence="3" type="primary">SCD2_2</name>
    <name evidence="3" type="ORF">A4A49_16248</name>
</gene>
<feature type="compositionally biased region" description="Polar residues" evidence="2">
    <location>
        <begin position="113"/>
        <end position="130"/>
    </location>
</feature>
<dbReference type="GO" id="GO:0000911">
    <property type="term" value="P:cytokinesis by cell plate formation"/>
    <property type="evidence" value="ECO:0007669"/>
    <property type="project" value="InterPro"/>
</dbReference>
<reference evidence="3" key="1">
    <citation type="submission" date="2016-11" db="EMBL/GenBank/DDBJ databases">
        <title>The genome of Nicotiana attenuata.</title>
        <authorList>
            <person name="Xu S."/>
            <person name="Brockmoeller T."/>
            <person name="Gaquerel E."/>
            <person name="Navarro A."/>
            <person name="Kuhl H."/>
            <person name="Gase K."/>
            <person name="Ling Z."/>
            <person name="Zhou W."/>
            <person name="Kreitzer C."/>
            <person name="Stanke M."/>
            <person name="Tang H."/>
            <person name="Lyons E."/>
            <person name="Pandey P."/>
            <person name="Pandey S.P."/>
            <person name="Timmermann B."/>
            <person name="Baldwin I.T."/>
        </authorList>
    </citation>
    <scope>NUCLEOTIDE SEQUENCE [LARGE SCALE GENOMIC DNA]</scope>
    <source>
        <strain evidence="3">UT</strain>
    </source>
</reference>
<comment type="caution">
    <text evidence="3">The sequence shown here is derived from an EMBL/GenBank/DDBJ whole genome shotgun (WGS) entry which is preliminary data.</text>
</comment>
<feature type="compositionally biased region" description="Low complexity" evidence="2">
    <location>
        <begin position="179"/>
        <end position="190"/>
    </location>
</feature>
<dbReference type="Proteomes" id="UP000187609">
    <property type="component" value="Unassembled WGS sequence"/>
</dbReference>
<feature type="compositionally biased region" description="Polar residues" evidence="2">
    <location>
        <begin position="215"/>
        <end position="225"/>
    </location>
</feature>
<keyword evidence="4" id="KW-1185">Reference proteome</keyword>
<proteinExistence type="predicted"/>
<feature type="compositionally biased region" description="Low complexity" evidence="2">
    <location>
        <begin position="1"/>
        <end position="18"/>
    </location>
</feature>
<feature type="region of interest" description="Disordered" evidence="2">
    <location>
        <begin position="1"/>
        <end position="47"/>
    </location>
</feature>
<name>A0A314KJX9_NICAT</name>
<dbReference type="PANTHER" id="PTHR31762:SF10">
    <property type="entry name" value="FAS-BINDING FACTOR-LIKE PROTEIN"/>
    <property type="match status" value="1"/>
</dbReference>
<dbReference type="Gramene" id="OIT29627">
    <property type="protein sequence ID" value="OIT29627"/>
    <property type="gene ID" value="A4A49_16248"/>
</dbReference>
<dbReference type="PANTHER" id="PTHR31762">
    <property type="entry name" value="FAS-BINDING FACTOR-LIKE PROTEIN"/>
    <property type="match status" value="1"/>
</dbReference>
<evidence type="ECO:0000256" key="2">
    <source>
        <dbReference type="SAM" id="MobiDB-lite"/>
    </source>
</evidence>
<sequence>MQGHGHARSASGSSALRRPQNAKAAAQRLAQVMAHQQADDDDEEDELYEYNPVAVAPSTAAIGLGGRPNRTRTPLSVRTPIEPQASTTRPASLGIRPSASTDSLGQKPVRASTEANASATRPASIRTSIEQHAPTARPASVLGIRPSSSSESLDQQPLSARSTTPIRTSLRSGSSLENQQQQQQQQQQQHVHVHQHSHSSIQTTSSTSAAVPSKLTFQSKNTLEQPPSARAPTTPLAGNQLSSQSSIPEQPLSARALAANRSGHFGGKSVPVVPSNVPLSLRPVGSNAAAIEPQPEARKDKRLSVDFGTFKYKEPPTQPSSSALQDEVDMLQEENESLLEKLRLAEERCEEAEARARQLEQQVASLGEGVSMEARLLSRKQAALQQREAALKVAAQTYGGKSDELAALRTEAESLRTMTRRMILSQEEMEEVVLKRCWLARYWSLCVHYGIHTDIAGAKQEYWSSLAPLPLEVVLEAGQKAKDENSLLYNDPEEREALPHDLSELSGDGNVESMLLVDKGLRELTSLKVEGAVALAMAQQRRLTALRATDDMRLPMEGQSFSEAFELNPEETEDVQFKQAWLTYLWRRAKNHGVEPDIAEERLQFWINQGGQPLTSHDAVHVERGLIELKKLGIETQLWKESRRSIDPENTQKMQKENDF</sequence>
<accession>A0A314KJX9</accession>
<feature type="compositionally biased region" description="Polar residues" evidence="2">
    <location>
        <begin position="236"/>
        <end position="248"/>
    </location>
</feature>
<feature type="compositionally biased region" description="Low complexity" evidence="2">
    <location>
        <begin position="198"/>
        <end position="208"/>
    </location>
</feature>
<dbReference type="EMBL" id="MJEQ01001738">
    <property type="protein sequence ID" value="OIT29627.1"/>
    <property type="molecule type" value="Genomic_DNA"/>
</dbReference>
<dbReference type="InterPro" id="IPR040321">
    <property type="entry name" value="SCD2-like"/>
</dbReference>
<protein>
    <submittedName>
        <fullName evidence="3">Coiled-coil domain-containing protein scd2</fullName>
    </submittedName>
</protein>
<evidence type="ECO:0000313" key="3">
    <source>
        <dbReference type="EMBL" id="OIT29627.1"/>
    </source>
</evidence>
<organism evidence="3 4">
    <name type="scientific">Nicotiana attenuata</name>
    <name type="common">Coyote tobacco</name>
    <dbReference type="NCBI Taxonomy" id="49451"/>
    <lineage>
        <taxon>Eukaryota</taxon>
        <taxon>Viridiplantae</taxon>
        <taxon>Streptophyta</taxon>
        <taxon>Embryophyta</taxon>
        <taxon>Tracheophyta</taxon>
        <taxon>Spermatophyta</taxon>
        <taxon>Magnoliopsida</taxon>
        <taxon>eudicotyledons</taxon>
        <taxon>Gunneridae</taxon>
        <taxon>Pentapetalae</taxon>
        <taxon>asterids</taxon>
        <taxon>lamiids</taxon>
        <taxon>Solanales</taxon>
        <taxon>Solanaceae</taxon>
        <taxon>Nicotianoideae</taxon>
        <taxon>Nicotianeae</taxon>
        <taxon>Nicotiana</taxon>
    </lineage>
</organism>
<evidence type="ECO:0000256" key="1">
    <source>
        <dbReference type="SAM" id="Coils"/>
    </source>
</evidence>
<dbReference type="AlphaFoldDB" id="A0A314KJX9"/>
<feature type="compositionally biased region" description="Polar residues" evidence="2">
    <location>
        <begin position="146"/>
        <end position="178"/>
    </location>
</feature>
<feature type="coiled-coil region" evidence="1">
    <location>
        <begin position="321"/>
        <end position="369"/>
    </location>
</feature>
<feature type="region of interest" description="Disordered" evidence="2">
    <location>
        <begin position="59"/>
        <end position="249"/>
    </location>
</feature>
<keyword evidence="1" id="KW-0175">Coiled coil</keyword>